<evidence type="ECO:0000256" key="4">
    <source>
        <dbReference type="ARBA" id="ARBA00022989"/>
    </source>
</evidence>
<keyword evidence="2 7" id="KW-0812">Transmembrane</keyword>
<keyword evidence="3" id="KW-0813">Transport</keyword>
<dbReference type="InterPro" id="IPR002293">
    <property type="entry name" value="AA/rel_permease1"/>
</dbReference>
<evidence type="ECO:0000256" key="7">
    <source>
        <dbReference type="SAM" id="Phobius"/>
    </source>
</evidence>
<feature type="transmembrane region" description="Helical" evidence="7">
    <location>
        <begin position="123"/>
        <end position="149"/>
    </location>
</feature>
<dbReference type="InterPro" id="IPR050598">
    <property type="entry name" value="AminoAcid_Transporter"/>
</dbReference>
<comment type="caution">
    <text evidence="8">The sequence shown here is derived from an EMBL/GenBank/DDBJ whole genome shotgun (WGS) entry which is preliminary data.</text>
</comment>
<feature type="transmembrane region" description="Helical" evidence="7">
    <location>
        <begin position="485"/>
        <end position="504"/>
    </location>
</feature>
<evidence type="ECO:0000313" key="9">
    <source>
        <dbReference type="Proteomes" id="UP000092124"/>
    </source>
</evidence>
<evidence type="ECO:0000256" key="3">
    <source>
        <dbReference type="ARBA" id="ARBA00022970"/>
    </source>
</evidence>
<feature type="transmembrane region" description="Helical" evidence="7">
    <location>
        <begin position="400"/>
        <end position="422"/>
    </location>
</feature>
<accession>A0A1A6HF37</accession>
<dbReference type="EMBL" id="LZPO01034125">
    <property type="protein sequence ID" value="OBS77203.1"/>
    <property type="molecule type" value="Genomic_DNA"/>
</dbReference>
<dbReference type="FunFam" id="1.20.1740.10:FF:000095">
    <property type="entry name" value="B(0,+)-type amino acid transporter 1-like"/>
    <property type="match status" value="1"/>
</dbReference>
<evidence type="ECO:0000256" key="2">
    <source>
        <dbReference type="ARBA" id="ARBA00022692"/>
    </source>
</evidence>
<keyword evidence="4 7" id="KW-1133">Transmembrane helix</keyword>
<dbReference type="STRING" id="56216.A0A1A6HF37"/>
<comment type="subcellular location">
    <subcellularLocation>
        <location evidence="1">Membrane</location>
        <topology evidence="1">Multi-pass membrane protein</topology>
    </subcellularLocation>
</comment>
<evidence type="ECO:0000256" key="6">
    <source>
        <dbReference type="SAM" id="MobiDB-lite"/>
    </source>
</evidence>
<evidence type="ECO:0000256" key="5">
    <source>
        <dbReference type="ARBA" id="ARBA00023136"/>
    </source>
</evidence>
<dbReference type="OrthoDB" id="3257095at2759"/>
<feature type="region of interest" description="Disordered" evidence="6">
    <location>
        <begin position="1"/>
        <end position="37"/>
    </location>
</feature>
<feature type="transmembrane region" description="Helical" evidence="7">
    <location>
        <begin position="78"/>
        <end position="102"/>
    </location>
</feature>
<dbReference type="Gene3D" id="1.20.1740.10">
    <property type="entry name" value="Amino acid/polyamine transporter I"/>
    <property type="match status" value="1"/>
</dbReference>
<keyword evidence="9" id="KW-1185">Reference proteome</keyword>
<feature type="transmembrane region" description="Helical" evidence="7">
    <location>
        <begin position="428"/>
        <end position="446"/>
    </location>
</feature>
<feature type="region of interest" description="Disordered" evidence="6">
    <location>
        <begin position="537"/>
        <end position="559"/>
    </location>
</feature>
<feature type="transmembrane region" description="Helical" evidence="7">
    <location>
        <begin position="348"/>
        <end position="371"/>
    </location>
</feature>
<dbReference type="AlphaFoldDB" id="A0A1A6HF37"/>
<dbReference type="GO" id="GO:0042941">
    <property type="term" value="P:D-alanine transmembrane transport"/>
    <property type="evidence" value="ECO:0007669"/>
    <property type="project" value="TreeGrafter"/>
</dbReference>
<feature type="transmembrane region" description="Helical" evidence="7">
    <location>
        <begin position="169"/>
        <end position="189"/>
    </location>
</feature>
<dbReference type="Pfam" id="PF13520">
    <property type="entry name" value="AA_permease_2"/>
    <property type="match status" value="1"/>
</dbReference>
<dbReference type="PANTHER" id="PTHR11785">
    <property type="entry name" value="AMINO ACID TRANSPORTER"/>
    <property type="match status" value="1"/>
</dbReference>
<evidence type="ECO:0000313" key="8">
    <source>
        <dbReference type="EMBL" id="OBS77203.1"/>
    </source>
</evidence>
<evidence type="ECO:0008006" key="10">
    <source>
        <dbReference type="Google" id="ProtNLM"/>
    </source>
</evidence>
<evidence type="ECO:0000256" key="1">
    <source>
        <dbReference type="ARBA" id="ARBA00004141"/>
    </source>
</evidence>
<dbReference type="FunFam" id="1.20.1740.10:FF:000056">
    <property type="entry name" value="Y+L amino acid transporter 2"/>
    <property type="match status" value="1"/>
</dbReference>
<sequence>MRRDRDMTSHIQQPGGRGNPGPVPSPSPGPGPGPGTSERVALKKEIGLVSACTIIIGNIIGSGIFISPKGVLEHSGSVGLALFVWVLGGSVTALGSLCYAELGVAIPKSGGDYAYVTEIFGGLAGFLLLWSAVLIMYPTSLAVISMTFSNYVLQPVFPNCIPPATASRVLSMACLMLLTWVNSSSVRWATRIQDIFTGGKLLALALIIGVGFVQIFQGHFEELRPTNAFTFWMTPSVGHLALAFLQGSFAFSGWNFLNYVTEELVDPRKNLPRAIFISIPLVTFVYTFTNVAYFTAMSPQELLSSNAVAVVSGDLSPLCSPCPHPIPSLILGLSSVPMQTFGEKLLGYFSWVMPVSVALSTFGGINGYLFTSSRLCFSGAREGHLPSLLAMIHVRRCTPIPALLVCCGATAVIMLVGDIYTLINYVSFINYLCYGVTILGLLMLRWRRPALHRPIKVNLLIPVAYLVFWAFLLVFSFISEPMVCGVGVIIILTGVPIFFLGVFWRSKPKCVHRLTESMTRWGQELCFVVYPQGSLEEEENGPMGQPSPLPITDKPLKTQ</sequence>
<dbReference type="Proteomes" id="UP000092124">
    <property type="component" value="Unassembled WGS sequence"/>
</dbReference>
<keyword evidence="3" id="KW-0029">Amino-acid transport</keyword>
<feature type="transmembrane region" description="Helical" evidence="7">
    <location>
        <begin position="273"/>
        <end position="296"/>
    </location>
</feature>
<dbReference type="GO" id="GO:0016020">
    <property type="term" value="C:membrane"/>
    <property type="evidence" value="ECO:0007669"/>
    <property type="project" value="UniProtKB-SubCell"/>
</dbReference>
<proteinExistence type="predicted"/>
<name>A0A1A6HF37_NEOLE</name>
<dbReference type="GO" id="GO:0015179">
    <property type="term" value="F:L-amino acid transmembrane transporter activity"/>
    <property type="evidence" value="ECO:0007669"/>
    <property type="project" value="TreeGrafter"/>
</dbReference>
<feature type="transmembrane region" description="Helical" evidence="7">
    <location>
        <begin position="201"/>
        <end position="220"/>
    </location>
</feature>
<dbReference type="PIRSF" id="PIRSF006060">
    <property type="entry name" value="AA_transporter"/>
    <property type="match status" value="1"/>
</dbReference>
<keyword evidence="5 7" id="KW-0472">Membrane</keyword>
<organism evidence="8 9">
    <name type="scientific">Neotoma lepida</name>
    <name type="common">Desert woodrat</name>
    <dbReference type="NCBI Taxonomy" id="56216"/>
    <lineage>
        <taxon>Eukaryota</taxon>
        <taxon>Metazoa</taxon>
        <taxon>Chordata</taxon>
        <taxon>Craniata</taxon>
        <taxon>Vertebrata</taxon>
        <taxon>Euteleostomi</taxon>
        <taxon>Mammalia</taxon>
        <taxon>Eutheria</taxon>
        <taxon>Euarchontoglires</taxon>
        <taxon>Glires</taxon>
        <taxon>Rodentia</taxon>
        <taxon>Myomorpha</taxon>
        <taxon>Muroidea</taxon>
        <taxon>Cricetidae</taxon>
        <taxon>Neotominae</taxon>
        <taxon>Neotoma</taxon>
    </lineage>
</organism>
<feature type="transmembrane region" description="Helical" evidence="7">
    <location>
        <begin position="46"/>
        <end position="66"/>
    </location>
</feature>
<dbReference type="PANTHER" id="PTHR11785:SF73">
    <property type="entry name" value="ASC-TYPE AMINO ACID TRANSPORTER 1"/>
    <property type="match status" value="1"/>
</dbReference>
<reference evidence="8 9" key="1">
    <citation type="submission" date="2016-06" db="EMBL/GenBank/DDBJ databases">
        <title>The Draft Genome Sequence and Annotation of the Desert Woodrat Neotoma lepida.</title>
        <authorList>
            <person name="Campbell M."/>
            <person name="Oakeson K.F."/>
            <person name="Yandell M."/>
            <person name="Halpert J.R."/>
            <person name="Dearing D."/>
        </authorList>
    </citation>
    <scope>NUCLEOTIDE SEQUENCE [LARGE SCALE GENOMIC DNA]</scope>
    <source>
        <strain evidence="8">417</strain>
        <tissue evidence="8">Liver</tissue>
    </source>
</reference>
<dbReference type="GO" id="GO:0042942">
    <property type="term" value="P:D-serine transmembrane transport"/>
    <property type="evidence" value="ECO:0007669"/>
    <property type="project" value="TreeGrafter"/>
</dbReference>
<feature type="transmembrane region" description="Helical" evidence="7">
    <location>
        <begin position="240"/>
        <end position="261"/>
    </location>
</feature>
<dbReference type="GO" id="GO:0015175">
    <property type="term" value="F:neutral L-amino acid transmembrane transporter activity"/>
    <property type="evidence" value="ECO:0007669"/>
    <property type="project" value="TreeGrafter"/>
</dbReference>
<feature type="transmembrane region" description="Helical" evidence="7">
    <location>
        <begin position="458"/>
        <end position="479"/>
    </location>
</feature>
<protein>
    <recommendedName>
        <fullName evidence="10">Amino acid permease/ SLC12A domain-containing protein</fullName>
    </recommendedName>
</protein>
<gene>
    <name evidence="8" type="ORF">A6R68_16364</name>
</gene>
<feature type="compositionally biased region" description="Pro residues" evidence="6">
    <location>
        <begin position="21"/>
        <end position="33"/>
    </location>
</feature>